<proteinExistence type="predicted"/>
<organism evidence="1 2">
    <name type="scientific">Plakobranchus ocellatus</name>
    <dbReference type="NCBI Taxonomy" id="259542"/>
    <lineage>
        <taxon>Eukaryota</taxon>
        <taxon>Metazoa</taxon>
        <taxon>Spiralia</taxon>
        <taxon>Lophotrochozoa</taxon>
        <taxon>Mollusca</taxon>
        <taxon>Gastropoda</taxon>
        <taxon>Heterobranchia</taxon>
        <taxon>Euthyneura</taxon>
        <taxon>Panpulmonata</taxon>
        <taxon>Sacoglossa</taxon>
        <taxon>Placobranchoidea</taxon>
        <taxon>Plakobranchidae</taxon>
        <taxon>Plakobranchus</taxon>
    </lineage>
</organism>
<reference evidence="1 2" key="1">
    <citation type="journal article" date="2021" name="Elife">
        <title>Chloroplast acquisition without the gene transfer in kleptoplastic sea slugs, Plakobranchus ocellatus.</title>
        <authorList>
            <person name="Maeda T."/>
            <person name="Takahashi S."/>
            <person name="Yoshida T."/>
            <person name="Shimamura S."/>
            <person name="Takaki Y."/>
            <person name="Nagai Y."/>
            <person name="Toyoda A."/>
            <person name="Suzuki Y."/>
            <person name="Arimoto A."/>
            <person name="Ishii H."/>
            <person name="Satoh N."/>
            <person name="Nishiyama T."/>
            <person name="Hasebe M."/>
            <person name="Maruyama T."/>
            <person name="Minagawa J."/>
            <person name="Obokata J."/>
            <person name="Shigenobu S."/>
        </authorList>
    </citation>
    <scope>NUCLEOTIDE SEQUENCE [LARGE SCALE GENOMIC DNA]</scope>
</reference>
<dbReference type="EMBL" id="BLXT01005203">
    <property type="protein sequence ID" value="GFO20803.1"/>
    <property type="molecule type" value="Genomic_DNA"/>
</dbReference>
<protein>
    <recommendedName>
        <fullName evidence="3">Secreted protein</fullName>
    </recommendedName>
</protein>
<keyword evidence="2" id="KW-1185">Reference proteome</keyword>
<evidence type="ECO:0000313" key="1">
    <source>
        <dbReference type="EMBL" id="GFO20803.1"/>
    </source>
</evidence>
<dbReference type="Proteomes" id="UP000735302">
    <property type="component" value="Unassembled WGS sequence"/>
</dbReference>
<comment type="caution">
    <text evidence="1">The sequence shown here is derived from an EMBL/GenBank/DDBJ whole genome shotgun (WGS) entry which is preliminary data.</text>
</comment>
<dbReference type="AlphaFoldDB" id="A0AAV4BPT4"/>
<evidence type="ECO:0008006" key="3">
    <source>
        <dbReference type="Google" id="ProtNLM"/>
    </source>
</evidence>
<sequence>MFYHQPLRSLPLRILIILLYHHYQVIHLQFLPFQSIRKHALRSVRCFCRGFEATPEQSGRQKSKIQGNDRMCMIGGTPPSKRIRRDRFSNVQEGSRVPWYHVISPFHYFSLTRRGTYRALPEHLRKPAFRELTLFLPCRTVDLTELV</sequence>
<gene>
    <name evidence="1" type="ORF">PoB_004730800</name>
</gene>
<name>A0AAV4BPT4_9GAST</name>
<evidence type="ECO:0000313" key="2">
    <source>
        <dbReference type="Proteomes" id="UP000735302"/>
    </source>
</evidence>
<accession>A0AAV4BPT4</accession>